<sequence>MTTPKSSSQQLDEYHEYLENVKKVSSVDLRLKPIATLTRHEGLCAARILTLCSSMAVTLMVLKRYSKQDASAHLENVHGLGWGGEKAIVDENGEPRIGLFDDIVRAEPDHSLRPRFMLPPIYYNIFIRTNSSYSEETGVVEQVDDSSLHAIITEQLRDGNDTDRLQRVWDIIQQDKLRVHCIKHKFPIISGNFSLSQELIARARLHFETNTTNDVLNWGSVSFIRHVLAGGGANTSSQVRVFMRRQGDEYDIEVEACTHHNTHIQYNYFRISIPAVYPLLAAVARAAGLPDDFEHSWNGSSVYIYPQLRDEGEQTEEESNIGDGKGADEDSGNSGAWDSSVDEEDEEYETAEEGETSSDDAGQE</sequence>
<dbReference type="Proteomes" id="UP000077266">
    <property type="component" value="Unassembled WGS sequence"/>
</dbReference>
<keyword evidence="3" id="KW-1185">Reference proteome</keyword>
<accession>A0A165DAV2</accession>
<proteinExistence type="predicted"/>
<dbReference type="InParanoid" id="A0A165DAV2"/>
<evidence type="ECO:0000256" key="1">
    <source>
        <dbReference type="SAM" id="MobiDB-lite"/>
    </source>
</evidence>
<evidence type="ECO:0000313" key="2">
    <source>
        <dbReference type="EMBL" id="KZV84131.1"/>
    </source>
</evidence>
<reference evidence="2 3" key="1">
    <citation type="journal article" date="2016" name="Mol. Biol. Evol.">
        <title>Comparative Genomics of Early-Diverging Mushroom-Forming Fungi Provides Insights into the Origins of Lignocellulose Decay Capabilities.</title>
        <authorList>
            <person name="Nagy L.G."/>
            <person name="Riley R."/>
            <person name="Tritt A."/>
            <person name="Adam C."/>
            <person name="Daum C."/>
            <person name="Floudas D."/>
            <person name="Sun H."/>
            <person name="Yadav J.S."/>
            <person name="Pangilinan J."/>
            <person name="Larsson K.H."/>
            <person name="Matsuura K."/>
            <person name="Barry K."/>
            <person name="Labutti K."/>
            <person name="Kuo R."/>
            <person name="Ohm R.A."/>
            <person name="Bhattacharya S.S."/>
            <person name="Shirouzu T."/>
            <person name="Yoshinaga Y."/>
            <person name="Martin F.M."/>
            <person name="Grigoriev I.V."/>
            <person name="Hibbett D.S."/>
        </authorList>
    </citation>
    <scope>NUCLEOTIDE SEQUENCE [LARGE SCALE GENOMIC DNA]</scope>
    <source>
        <strain evidence="2 3">HHB12029</strain>
    </source>
</reference>
<feature type="compositionally biased region" description="Acidic residues" evidence="1">
    <location>
        <begin position="340"/>
        <end position="364"/>
    </location>
</feature>
<gene>
    <name evidence="2" type="ORF">EXIGLDRAFT_754032</name>
</gene>
<dbReference type="EMBL" id="KV426239">
    <property type="protein sequence ID" value="KZV84131.1"/>
    <property type="molecule type" value="Genomic_DNA"/>
</dbReference>
<organism evidence="2 3">
    <name type="scientific">Exidia glandulosa HHB12029</name>
    <dbReference type="NCBI Taxonomy" id="1314781"/>
    <lineage>
        <taxon>Eukaryota</taxon>
        <taxon>Fungi</taxon>
        <taxon>Dikarya</taxon>
        <taxon>Basidiomycota</taxon>
        <taxon>Agaricomycotina</taxon>
        <taxon>Agaricomycetes</taxon>
        <taxon>Auriculariales</taxon>
        <taxon>Exidiaceae</taxon>
        <taxon>Exidia</taxon>
    </lineage>
</organism>
<feature type="region of interest" description="Disordered" evidence="1">
    <location>
        <begin position="310"/>
        <end position="364"/>
    </location>
</feature>
<dbReference type="AlphaFoldDB" id="A0A165DAV2"/>
<name>A0A165DAV2_EXIGL</name>
<protein>
    <submittedName>
        <fullName evidence="2">Uncharacterized protein</fullName>
    </submittedName>
</protein>
<evidence type="ECO:0000313" key="3">
    <source>
        <dbReference type="Proteomes" id="UP000077266"/>
    </source>
</evidence>